<organism evidence="2 3">
    <name type="scientific">Poriferisphaera corsica</name>
    <dbReference type="NCBI Taxonomy" id="2528020"/>
    <lineage>
        <taxon>Bacteria</taxon>
        <taxon>Pseudomonadati</taxon>
        <taxon>Planctomycetota</taxon>
        <taxon>Phycisphaerae</taxon>
        <taxon>Phycisphaerales</taxon>
        <taxon>Phycisphaeraceae</taxon>
        <taxon>Poriferisphaera</taxon>
    </lineage>
</organism>
<keyword evidence="3" id="KW-1185">Reference proteome</keyword>
<dbReference type="AlphaFoldDB" id="A0A517YPU5"/>
<reference evidence="2 3" key="1">
    <citation type="submission" date="2019-02" db="EMBL/GenBank/DDBJ databases">
        <title>Deep-cultivation of Planctomycetes and their phenomic and genomic characterization uncovers novel biology.</title>
        <authorList>
            <person name="Wiegand S."/>
            <person name="Jogler M."/>
            <person name="Boedeker C."/>
            <person name="Pinto D."/>
            <person name="Vollmers J."/>
            <person name="Rivas-Marin E."/>
            <person name="Kohn T."/>
            <person name="Peeters S.H."/>
            <person name="Heuer A."/>
            <person name="Rast P."/>
            <person name="Oberbeckmann S."/>
            <person name="Bunk B."/>
            <person name="Jeske O."/>
            <person name="Meyerdierks A."/>
            <person name="Storesund J.E."/>
            <person name="Kallscheuer N."/>
            <person name="Luecker S."/>
            <person name="Lage O.M."/>
            <person name="Pohl T."/>
            <person name="Merkel B.J."/>
            <person name="Hornburger P."/>
            <person name="Mueller R.-W."/>
            <person name="Bruemmer F."/>
            <person name="Labrenz M."/>
            <person name="Spormann A.M."/>
            <person name="Op den Camp H."/>
            <person name="Overmann J."/>
            <person name="Amann R."/>
            <person name="Jetten M.S.M."/>
            <person name="Mascher T."/>
            <person name="Medema M.H."/>
            <person name="Devos D.P."/>
            <person name="Kaster A.-K."/>
            <person name="Ovreas L."/>
            <person name="Rohde M."/>
            <person name="Galperin M.Y."/>
            <person name="Jogler C."/>
        </authorList>
    </citation>
    <scope>NUCLEOTIDE SEQUENCE [LARGE SCALE GENOMIC DNA]</scope>
    <source>
        <strain evidence="2 3">KS4</strain>
    </source>
</reference>
<evidence type="ECO:0000313" key="3">
    <source>
        <dbReference type="Proteomes" id="UP000317369"/>
    </source>
</evidence>
<dbReference type="EMBL" id="CP036425">
    <property type="protein sequence ID" value="QDU32236.1"/>
    <property type="molecule type" value="Genomic_DNA"/>
</dbReference>
<dbReference type="Proteomes" id="UP000317369">
    <property type="component" value="Chromosome"/>
</dbReference>
<dbReference type="KEGG" id="pcor:KS4_02670"/>
<feature type="transmembrane region" description="Helical" evidence="1">
    <location>
        <begin position="104"/>
        <end position="125"/>
    </location>
</feature>
<evidence type="ECO:0000313" key="2">
    <source>
        <dbReference type="EMBL" id="QDU32236.1"/>
    </source>
</evidence>
<evidence type="ECO:0000256" key="1">
    <source>
        <dbReference type="SAM" id="Phobius"/>
    </source>
</evidence>
<keyword evidence="1" id="KW-0812">Transmembrane</keyword>
<proteinExistence type="predicted"/>
<dbReference type="OrthoDB" id="255678at2"/>
<protein>
    <recommendedName>
        <fullName evidence="4">FecR protein domain-containing protein</fullName>
    </recommendedName>
</protein>
<accession>A0A517YPU5</accession>
<gene>
    <name evidence="2" type="ORF">KS4_02670</name>
</gene>
<name>A0A517YPU5_9BACT</name>
<keyword evidence="1" id="KW-0472">Membrane</keyword>
<evidence type="ECO:0008006" key="4">
    <source>
        <dbReference type="Google" id="ProtNLM"/>
    </source>
</evidence>
<keyword evidence="1" id="KW-1133">Transmembrane helix</keyword>
<sequence>MQRKNDKELQELQTLLTDLVDDNLTTQQIRQLENILSSSKFYREYYIYYLQTHTLLNWECYSQIDKQPSDTKTISKHYQFYDYPSEINLKQEHNRNLPPTNYKLTKYATAAAIIIFSLFLGIVGLSPHRQINRQNLKSTDNFSNIILADYSLDARLIQHTTTQKKHDITLFKGTNISNGTIELIAGIARLKITDHTSVFLTGPAQFSAISENYFKLEHGTMMCSSQSIDNQLTIEIDTVAIEISMAEIAIKTKPNNSIEIYALRGTATIKSGITIQTVQAGEAVIIDGKTTRTTHTQFYNTPSKPKYSQASDNLASFHFDSGMGLRYIQEENPIVDQSLEFPNLQSIQGSILTKPDYPVWVNLDTSLSGPFGRAGLLKSNGTLGTFNKPIYISWLVRSQNGSPNGLAGLSIHQLHHRSLLVGKVPGYDNFSLDFRDGHPTLLDADPNTSAIEAIPVDNNIHLFVIRIDAAAGLDNIRIYFDPTVIDDEPIKPNAKIKTYFDCQKIRLLSEAGAGPWQFDSIRIGSSWRSVLPISNFSKIHKNKETDSIITKSIQKL</sequence>
<dbReference type="RefSeq" id="WP_145073467.1">
    <property type="nucleotide sequence ID" value="NZ_CP036425.1"/>
</dbReference>